<reference evidence="2" key="2">
    <citation type="submission" date="2023-05" db="EMBL/GenBank/DDBJ databases">
        <authorList>
            <consortium name="Lawrence Berkeley National Laboratory"/>
            <person name="Steindorff A."/>
            <person name="Hensen N."/>
            <person name="Bonometti L."/>
            <person name="Westerberg I."/>
            <person name="Brannstrom I.O."/>
            <person name="Guillou S."/>
            <person name="Cros-Aarteil S."/>
            <person name="Calhoun S."/>
            <person name="Haridas S."/>
            <person name="Kuo A."/>
            <person name="Mondo S."/>
            <person name="Pangilinan J."/>
            <person name="Riley R."/>
            <person name="Labutti K."/>
            <person name="Andreopoulos B."/>
            <person name="Lipzen A."/>
            <person name="Chen C."/>
            <person name="Yanf M."/>
            <person name="Daum C."/>
            <person name="Ng V."/>
            <person name="Clum A."/>
            <person name="Ohm R."/>
            <person name="Martin F."/>
            <person name="Silar P."/>
            <person name="Natvig D."/>
            <person name="Lalanne C."/>
            <person name="Gautier V."/>
            <person name="Ament-Velasquez S.L."/>
            <person name="Kruys A."/>
            <person name="Hutchinson M.I."/>
            <person name="Powell A.J."/>
            <person name="Barry K."/>
            <person name="Miller A.N."/>
            <person name="Grigoriev I.V."/>
            <person name="Debuchy R."/>
            <person name="Gladieux P."/>
            <person name="Thoren M.H."/>
            <person name="Johannesson H."/>
        </authorList>
    </citation>
    <scope>NUCLEOTIDE SEQUENCE</scope>
    <source>
        <strain evidence="2">CBS 532.94</strain>
    </source>
</reference>
<dbReference type="EMBL" id="MU860196">
    <property type="protein sequence ID" value="KAK4236382.1"/>
    <property type="molecule type" value="Genomic_DNA"/>
</dbReference>
<dbReference type="AlphaFoldDB" id="A0AAN7C7E0"/>
<comment type="caution">
    <text evidence="2">The sequence shown here is derived from an EMBL/GenBank/DDBJ whole genome shotgun (WGS) entry which is preliminary data.</text>
</comment>
<keyword evidence="3" id="KW-1185">Reference proteome</keyword>
<evidence type="ECO:0000313" key="3">
    <source>
        <dbReference type="Proteomes" id="UP001303760"/>
    </source>
</evidence>
<accession>A0AAN7C7E0</accession>
<proteinExistence type="predicted"/>
<keyword evidence="1" id="KW-0472">Membrane</keyword>
<organism evidence="2 3">
    <name type="scientific">Achaetomium macrosporum</name>
    <dbReference type="NCBI Taxonomy" id="79813"/>
    <lineage>
        <taxon>Eukaryota</taxon>
        <taxon>Fungi</taxon>
        <taxon>Dikarya</taxon>
        <taxon>Ascomycota</taxon>
        <taxon>Pezizomycotina</taxon>
        <taxon>Sordariomycetes</taxon>
        <taxon>Sordariomycetidae</taxon>
        <taxon>Sordariales</taxon>
        <taxon>Chaetomiaceae</taxon>
        <taxon>Achaetomium</taxon>
    </lineage>
</organism>
<protein>
    <submittedName>
        <fullName evidence="2">Uncharacterized protein</fullName>
    </submittedName>
</protein>
<evidence type="ECO:0000256" key="1">
    <source>
        <dbReference type="SAM" id="Phobius"/>
    </source>
</evidence>
<gene>
    <name evidence="2" type="ORF">C8A03DRAFT_35721</name>
</gene>
<dbReference type="Proteomes" id="UP001303760">
    <property type="component" value="Unassembled WGS sequence"/>
</dbReference>
<feature type="transmembrane region" description="Helical" evidence="1">
    <location>
        <begin position="42"/>
        <end position="58"/>
    </location>
</feature>
<keyword evidence="1" id="KW-1133">Transmembrane helix</keyword>
<sequence>MDGEPETSPEPVTLTELLLRTGILALKVLIPMLWLQSKLSPLQFLVGGAALVLAAFIFDSSPSQDPGRARRAVRFSDPLSVEDSED</sequence>
<reference evidence="2" key="1">
    <citation type="journal article" date="2023" name="Mol. Phylogenet. Evol.">
        <title>Genome-scale phylogeny and comparative genomics of the fungal order Sordariales.</title>
        <authorList>
            <person name="Hensen N."/>
            <person name="Bonometti L."/>
            <person name="Westerberg I."/>
            <person name="Brannstrom I.O."/>
            <person name="Guillou S."/>
            <person name="Cros-Aarteil S."/>
            <person name="Calhoun S."/>
            <person name="Haridas S."/>
            <person name="Kuo A."/>
            <person name="Mondo S."/>
            <person name="Pangilinan J."/>
            <person name="Riley R."/>
            <person name="LaButti K."/>
            <person name="Andreopoulos B."/>
            <person name="Lipzen A."/>
            <person name="Chen C."/>
            <person name="Yan M."/>
            <person name="Daum C."/>
            <person name="Ng V."/>
            <person name="Clum A."/>
            <person name="Steindorff A."/>
            <person name="Ohm R.A."/>
            <person name="Martin F."/>
            <person name="Silar P."/>
            <person name="Natvig D.O."/>
            <person name="Lalanne C."/>
            <person name="Gautier V."/>
            <person name="Ament-Velasquez S.L."/>
            <person name="Kruys A."/>
            <person name="Hutchinson M.I."/>
            <person name="Powell A.J."/>
            <person name="Barry K."/>
            <person name="Miller A.N."/>
            <person name="Grigoriev I.V."/>
            <person name="Debuchy R."/>
            <person name="Gladieux P."/>
            <person name="Hiltunen Thoren M."/>
            <person name="Johannesson H."/>
        </authorList>
    </citation>
    <scope>NUCLEOTIDE SEQUENCE</scope>
    <source>
        <strain evidence="2">CBS 532.94</strain>
    </source>
</reference>
<keyword evidence="1" id="KW-0812">Transmembrane</keyword>
<evidence type="ECO:0000313" key="2">
    <source>
        <dbReference type="EMBL" id="KAK4236382.1"/>
    </source>
</evidence>
<name>A0AAN7C7E0_9PEZI</name>